<evidence type="ECO:0000256" key="12">
    <source>
        <dbReference type="PIRSR" id="PIRSR605478-3"/>
    </source>
</evidence>
<comment type="catalytic activity">
    <reaction evidence="9">
        <text>D-sedoheptulose 7-phosphate + D-glyceraldehyde 3-phosphate = aldehydo-D-ribose 5-phosphate + D-xylulose 5-phosphate</text>
        <dbReference type="Rhea" id="RHEA:10508"/>
        <dbReference type="ChEBI" id="CHEBI:57483"/>
        <dbReference type="ChEBI" id="CHEBI:57737"/>
        <dbReference type="ChEBI" id="CHEBI:58273"/>
        <dbReference type="ChEBI" id="CHEBI:59776"/>
        <dbReference type="EC" id="2.2.1.1"/>
    </reaction>
</comment>
<dbReference type="InterPro" id="IPR055152">
    <property type="entry name" value="Transketolase-like_C_2"/>
</dbReference>
<dbReference type="GO" id="GO:0006098">
    <property type="term" value="P:pentose-phosphate shunt"/>
    <property type="evidence" value="ECO:0007669"/>
    <property type="project" value="TreeGrafter"/>
</dbReference>
<evidence type="ECO:0000256" key="10">
    <source>
        <dbReference type="PIRSR" id="PIRSR605478-1"/>
    </source>
</evidence>
<evidence type="ECO:0000256" key="4">
    <source>
        <dbReference type="ARBA" id="ARBA00013152"/>
    </source>
</evidence>
<feature type="site" description="Important for catalytic activity" evidence="14">
    <location>
        <position position="291"/>
    </location>
</feature>
<accession>A0A4D9D8Z8</accession>
<dbReference type="PANTHER" id="PTHR43522">
    <property type="entry name" value="TRANSKETOLASE"/>
    <property type="match status" value="1"/>
</dbReference>
<dbReference type="CDD" id="cd07033">
    <property type="entry name" value="TPP_PYR_DXS_TK_like"/>
    <property type="match status" value="1"/>
</dbReference>
<dbReference type="PROSITE" id="PS00801">
    <property type="entry name" value="TRANSKETOLASE_1"/>
    <property type="match status" value="1"/>
</dbReference>
<dbReference type="CDD" id="cd02012">
    <property type="entry name" value="TPP_TK"/>
    <property type="match status" value="1"/>
</dbReference>
<dbReference type="InterPro" id="IPR033247">
    <property type="entry name" value="Transketolase_fam"/>
</dbReference>
<dbReference type="Pfam" id="PF00456">
    <property type="entry name" value="Transketolase_N"/>
    <property type="match status" value="1"/>
</dbReference>
<keyword evidence="6 13" id="KW-0479">Metal-binding</keyword>
<proteinExistence type="inferred from homology"/>
<feature type="active site" description="Proton donor" evidence="10">
    <location>
        <position position="440"/>
    </location>
</feature>
<evidence type="ECO:0000256" key="2">
    <source>
        <dbReference type="ARBA" id="ARBA00007131"/>
    </source>
</evidence>
<feature type="binding site" evidence="11">
    <location>
        <position position="413"/>
    </location>
    <ligand>
        <name>substrate</name>
    </ligand>
</feature>
<keyword evidence="8 12" id="KW-0786">Thiamine pyrophosphate</keyword>
<evidence type="ECO:0000313" key="17">
    <source>
        <dbReference type="EMBL" id="TFJ86857.1"/>
    </source>
</evidence>
<feature type="domain" description="Transketolase-like pyrimidine-binding" evidence="16">
    <location>
        <begin position="383"/>
        <end position="554"/>
    </location>
</feature>
<dbReference type="EMBL" id="SDOX01000007">
    <property type="protein sequence ID" value="TFJ86857.1"/>
    <property type="molecule type" value="Genomic_DNA"/>
</dbReference>
<dbReference type="Gene3D" id="3.40.50.920">
    <property type="match status" value="1"/>
</dbReference>
<evidence type="ECO:0000313" key="18">
    <source>
        <dbReference type="Proteomes" id="UP000355283"/>
    </source>
</evidence>
<evidence type="ECO:0000256" key="13">
    <source>
        <dbReference type="PIRSR" id="PIRSR605478-4"/>
    </source>
</evidence>
<feature type="binding site" evidence="12">
    <location>
        <position position="466"/>
    </location>
    <ligand>
        <name>thiamine diphosphate</name>
        <dbReference type="ChEBI" id="CHEBI:58937"/>
    </ligand>
</feature>
<feature type="binding site" evidence="12">
    <location>
        <begin position="144"/>
        <end position="146"/>
    </location>
    <ligand>
        <name>thiamine diphosphate</name>
        <dbReference type="ChEBI" id="CHEBI:58937"/>
    </ligand>
</feature>
<dbReference type="Gene3D" id="3.40.50.970">
    <property type="match status" value="2"/>
</dbReference>
<feature type="binding site" evidence="11">
    <location>
        <position position="502"/>
    </location>
    <ligand>
        <name>substrate</name>
    </ligand>
</feature>
<evidence type="ECO:0000256" key="14">
    <source>
        <dbReference type="PIRSR" id="PIRSR605478-5"/>
    </source>
</evidence>
<feature type="site" description="Important for catalytic activity" evidence="14">
    <location>
        <position position="55"/>
    </location>
</feature>
<evidence type="ECO:0000256" key="3">
    <source>
        <dbReference type="ARBA" id="ARBA00011738"/>
    </source>
</evidence>
<feature type="binding site" evidence="11">
    <location>
        <position position="386"/>
    </location>
    <ligand>
        <name>substrate</name>
    </ligand>
</feature>
<feature type="binding site" evidence="11">
    <location>
        <position position="55"/>
    </location>
    <ligand>
        <name>substrate</name>
    </ligand>
</feature>
<dbReference type="NCBIfam" id="TIGR00232">
    <property type="entry name" value="tktlase_bact"/>
    <property type="match status" value="1"/>
</dbReference>
<dbReference type="Pfam" id="PF02779">
    <property type="entry name" value="Transket_pyr"/>
    <property type="match status" value="1"/>
</dbReference>
<feature type="binding site" evidence="11">
    <location>
        <position position="498"/>
    </location>
    <ligand>
        <name>substrate</name>
    </ligand>
</feature>
<feature type="binding site" evidence="13">
    <location>
        <position position="216"/>
    </location>
    <ligand>
        <name>Mg(2+)</name>
        <dbReference type="ChEBI" id="CHEBI:18420"/>
    </ligand>
</feature>
<dbReference type="InterPro" id="IPR009014">
    <property type="entry name" value="Transketo_C/PFOR_II"/>
</dbReference>
<dbReference type="GO" id="GO:0005829">
    <property type="term" value="C:cytosol"/>
    <property type="evidence" value="ECO:0007669"/>
    <property type="project" value="TreeGrafter"/>
</dbReference>
<evidence type="ECO:0000256" key="8">
    <source>
        <dbReference type="ARBA" id="ARBA00023052"/>
    </source>
</evidence>
<dbReference type="OrthoDB" id="10267175at2759"/>
<comment type="cofactor">
    <cofactor evidence="12">
        <name>thiamine diphosphate</name>
        <dbReference type="ChEBI" id="CHEBI:58937"/>
    </cofactor>
    <text evidence="12">Binds 1 thiamine pyrophosphate per subunit. During the reaction, the substrate forms a covalent intermediate with the cofactor.</text>
</comment>
<comment type="subunit">
    <text evidence="3">Homodimer.</text>
</comment>
<dbReference type="InterPro" id="IPR029061">
    <property type="entry name" value="THDP-binding"/>
</dbReference>
<feature type="binding site" evidence="11">
    <location>
        <position position="490"/>
    </location>
    <ligand>
        <name>substrate</name>
    </ligand>
</feature>
<evidence type="ECO:0000259" key="16">
    <source>
        <dbReference type="SMART" id="SM00861"/>
    </source>
</evidence>
<dbReference type="GO" id="GO:0004802">
    <property type="term" value="F:transketolase activity"/>
    <property type="evidence" value="ECO:0007669"/>
    <property type="project" value="UniProtKB-EC"/>
</dbReference>
<dbReference type="AlphaFoldDB" id="A0A4D9D8Z8"/>
<evidence type="ECO:0000256" key="15">
    <source>
        <dbReference type="SAM" id="MobiDB-lite"/>
    </source>
</evidence>
<dbReference type="EC" id="2.2.1.1" evidence="4"/>
<protein>
    <recommendedName>
        <fullName evidence="4">transketolase</fullName>
        <ecNumber evidence="4">2.2.1.1</ecNumber>
    </recommendedName>
</protein>
<feature type="binding site" evidence="11">
    <location>
        <position position="549"/>
    </location>
    <ligand>
        <name>substrate</name>
    </ligand>
</feature>
<comment type="cofactor">
    <cofactor evidence="13">
        <name>Mg(2+)</name>
        <dbReference type="ChEBI" id="CHEBI:18420"/>
    </cofactor>
    <text evidence="13">Binds 1 Mg(2+) ion per subunit. Can also utilize other divalent metal cations, such as Ca(2+), Mn(2+) and Co(2+).</text>
</comment>
<dbReference type="FunFam" id="3.40.50.970:FF:000003">
    <property type="entry name" value="Transketolase"/>
    <property type="match status" value="1"/>
</dbReference>
<dbReference type="InterPro" id="IPR049557">
    <property type="entry name" value="Transketolase_CS"/>
</dbReference>
<dbReference type="InterPro" id="IPR005475">
    <property type="entry name" value="Transketolase-like_Pyr-bd"/>
</dbReference>
<keyword evidence="7 13" id="KW-0460">Magnesium</keyword>
<feature type="binding site" evidence="12">
    <location>
        <position position="95"/>
    </location>
    <ligand>
        <name>thiamine diphosphate</name>
        <dbReference type="ChEBI" id="CHEBI:58937"/>
    </ligand>
</feature>
<evidence type="ECO:0000256" key="5">
    <source>
        <dbReference type="ARBA" id="ARBA00022679"/>
    </source>
</evidence>
<comment type="similarity">
    <text evidence="2">Belongs to the transketolase family.</text>
</comment>
<evidence type="ECO:0000256" key="11">
    <source>
        <dbReference type="PIRSR" id="PIRSR605478-2"/>
    </source>
</evidence>
<dbReference type="GO" id="GO:0046872">
    <property type="term" value="F:metal ion binding"/>
    <property type="evidence" value="ECO:0007669"/>
    <property type="project" value="UniProtKB-KW"/>
</dbReference>
<dbReference type="FunFam" id="3.40.50.970:FF:000004">
    <property type="entry name" value="Transketolase"/>
    <property type="match status" value="1"/>
</dbReference>
<dbReference type="Pfam" id="PF22613">
    <property type="entry name" value="Transketolase_C_1"/>
    <property type="match status" value="1"/>
</dbReference>
<name>A0A4D9D8Z8_9STRA</name>
<sequence>MSSGTGKRNVSPSKDANGSAAKKGKQSLVTPLSTKAVNTVRVLCADMVQKANSGHPGAPMSLAPLAYLLWTQVMKYNPKDPQWLARDRFVLSNGHACALLYAMLHLTGYAQVTMDALKAFRQVDSITAGHPENTLIKGVEVSTGPLGQGISNAVGLAMAEMHLGAVFNKSGHAKVVDNYTYVICGDGCLQEGVSSEASSLAGHLGLGRLIVFYDDNQITIDGDTALSFTEDVAKRYEAYGWHVQTLEDVQDLDALLAATEAAKAETDRPSMIKIRTRIGFGSKKEGSHSVHGSPLGAEDLKQLKSRFGFDPEQAFVVPTEVAELFQAAGAKGAAAQAAWNTAMEAYKGAFPAEASELVRCTEHRLPDGWREKLPRYTPEDKAMATRKFSEIALNVLAPMLPELVGGAADLTPSTLTALACSGDFQKKTPDGRYVRFGVREHGMTALANGMFAYGALRPFVATFLNFIGYAWGAVRLSCLSHFGIIFVMTHDSIGLGEDGPTHQPVETLEQIRAVPNLHLLRPADGNEVSGAYISALEHSYTPSVLALSRQNLPNLEGTSAEKTLLGAYVLAEMGGSNGGGGAPELILTGSGSEVAIAVEAAKTLAETVRVRVVSFPSWELFDQQNKEYRLSVFPGGVPVVSIEASATHGWAKYSHAALGLTWFGASGPYAKVYAKYGLTADNLVSKAKEVLAFYAGDRQVPSLIDVPFISNQLDHKPVATSHA</sequence>
<dbReference type="SUPFAM" id="SSF52922">
    <property type="entry name" value="TK C-terminal domain-like"/>
    <property type="match status" value="1"/>
</dbReference>
<feature type="binding site" evidence="12">
    <location>
        <position position="216"/>
    </location>
    <ligand>
        <name>thiamine diphosphate</name>
        <dbReference type="ChEBI" id="CHEBI:58937"/>
    </ligand>
</feature>
<keyword evidence="5" id="KW-0808">Transferase</keyword>
<feature type="binding site" evidence="12">
    <location>
        <position position="291"/>
    </location>
    <ligand>
        <name>thiamine diphosphate</name>
        <dbReference type="ChEBI" id="CHEBI:58937"/>
    </ligand>
</feature>
<dbReference type="InterPro" id="IPR005474">
    <property type="entry name" value="Transketolase_N"/>
</dbReference>
<evidence type="ECO:0000256" key="7">
    <source>
        <dbReference type="ARBA" id="ARBA00022842"/>
    </source>
</evidence>
<dbReference type="SMART" id="SM00861">
    <property type="entry name" value="Transket_pyr"/>
    <property type="match status" value="1"/>
</dbReference>
<evidence type="ECO:0000256" key="9">
    <source>
        <dbReference type="ARBA" id="ARBA00049473"/>
    </source>
</evidence>
<reference evidence="17 18" key="1">
    <citation type="submission" date="2019-01" db="EMBL/GenBank/DDBJ databases">
        <title>Nuclear Genome Assembly of the Microalgal Biofuel strain Nannochloropsis salina CCMP1776.</title>
        <authorList>
            <person name="Hovde B."/>
        </authorList>
    </citation>
    <scope>NUCLEOTIDE SEQUENCE [LARGE SCALE GENOMIC DNA]</scope>
    <source>
        <strain evidence="17 18">CCMP1776</strain>
    </source>
</reference>
<evidence type="ECO:0000256" key="1">
    <source>
        <dbReference type="ARBA" id="ARBA00001941"/>
    </source>
</evidence>
<feature type="binding site" evidence="11">
    <location>
        <position position="291"/>
    </location>
    <ligand>
        <name>substrate</name>
    </ligand>
</feature>
<dbReference type="PANTHER" id="PTHR43522:SF2">
    <property type="entry name" value="TRANSKETOLASE 1-RELATED"/>
    <property type="match status" value="1"/>
</dbReference>
<gene>
    <name evidence="17" type="ORF">NSK_001945</name>
</gene>
<dbReference type="FunFam" id="3.40.50.920:FF:000003">
    <property type="entry name" value="Transketolase"/>
    <property type="match status" value="1"/>
</dbReference>
<dbReference type="Proteomes" id="UP000355283">
    <property type="component" value="Unassembled WGS sequence"/>
</dbReference>
<organism evidence="17 18">
    <name type="scientific">Nannochloropsis salina CCMP1776</name>
    <dbReference type="NCBI Taxonomy" id="1027361"/>
    <lineage>
        <taxon>Eukaryota</taxon>
        <taxon>Sar</taxon>
        <taxon>Stramenopiles</taxon>
        <taxon>Ochrophyta</taxon>
        <taxon>Eustigmatophyceae</taxon>
        <taxon>Eustigmatales</taxon>
        <taxon>Monodopsidaceae</taxon>
        <taxon>Microchloropsis</taxon>
        <taxon>Microchloropsis salina</taxon>
    </lineage>
</organism>
<feature type="binding site" evidence="12">
    <location>
        <position position="187"/>
    </location>
    <ligand>
        <name>thiamine diphosphate</name>
        <dbReference type="ChEBI" id="CHEBI:58937"/>
    </ligand>
</feature>
<dbReference type="InterPro" id="IPR005478">
    <property type="entry name" value="Transketolase_bac-like"/>
</dbReference>
<feature type="compositionally biased region" description="Polar residues" evidence="15">
    <location>
        <begin position="1"/>
        <end position="16"/>
    </location>
</feature>
<feature type="binding site" evidence="13">
    <location>
        <position position="186"/>
    </location>
    <ligand>
        <name>Mg(2+)</name>
        <dbReference type="ChEBI" id="CHEBI:18420"/>
    </ligand>
</feature>
<feature type="region of interest" description="Disordered" evidence="15">
    <location>
        <begin position="1"/>
        <end position="27"/>
    </location>
</feature>
<keyword evidence="18" id="KW-1185">Reference proteome</keyword>
<comment type="caution">
    <text evidence="17">The sequence shown here is derived from an EMBL/GenBank/DDBJ whole genome shotgun (WGS) entry which is preliminary data.</text>
</comment>
<comment type="cofactor">
    <cofactor evidence="1">
        <name>Co(2+)</name>
        <dbReference type="ChEBI" id="CHEBI:48828"/>
    </cofactor>
</comment>
<dbReference type="SUPFAM" id="SSF52518">
    <property type="entry name" value="Thiamin diphosphate-binding fold (THDP-binding)"/>
    <property type="match status" value="2"/>
</dbReference>
<feature type="binding site" evidence="13">
    <location>
        <position position="218"/>
    </location>
    <ligand>
        <name>Mg(2+)</name>
        <dbReference type="ChEBI" id="CHEBI:18420"/>
    </ligand>
</feature>
<evidence type="ECO:0000256" key="6">
    <source>
        <dbReference type="ARBA" id="ARBA00022723"/>
    </source>
</evidence>